<keyword evidence="1" id="KW-1133">Transmembrane helix</keyword>
<accession>A0ABW1IQ64</accession>
<feature type="transmembrane region" description="Helical" evidence="1">
    <location>
        <begin position="33"/>
        <end position="53"/>
    </location>
</feature>
<evidence type="ECO:0008006" key="4">
    <source>
        <dbReference type="Google" id="ProtNLM"/>
    </source>
</evidence>
<organism evidence="2 3">
    <name type="scientific">Marinicrinis lubricantis</name>
    <dbReference type="NCBI Taxonomy" id="2086470"/>
    <lineage>
        <taxon>Bacteria</taxon>
        <taxon>Bacillati</taxon>
        <taxon>Bacillota</taxon>
        <taxon>Bacilli</taxon>
        <taxon>Bacillales</taxon>
        <taxon>Paenibacillaceae</taxon>
    </lineage>
</organism>
<evidence type="ECO:0000313" key="2">
    <source>
        <dbReference type="EMBL" id="MFC5986924.1"/>
    </source>
</evidence>
<proteinExistence type="predicted"/>
<dbReference type="Proteomes" id="UP001596250">
    <property type="component" value="Unassembled WGS sequence"/>
</dbReference>
<reference evidence="3" key="1">
    <citation type="journal article" date="2019" name="Int. J. Syst. Evol. Microbiol.">
        <title>The Global Catalogue of Microorganisms (GCM) 10K type strain sequencing project: providing services to taxonomists for standard genome sequencing and annotation.</title>
        <authorList>
            <consortium name="The Broad Institute Genomics Platform"/>
            <consortium name="The Broad Institute Genome Sequencing Center for Infectious Disease"/>
            <person name="Wu L."/>
            <person name="Ma J."/>
        </authorList>
    </citation>
    <scope>NUCLEOTIDE SEQUENCE [LARGE SCALE GENOMIC DNA]</scope>
    <source>
        <strain evidence="3">CCM 8749</strain>
    </source>
</reference>
<evidence type="ECO:0000313" key="3">
    <source>
        <dbReference type="Proteomes" id="UP001596250"/>
    </source>
</evidence>
<gene>
    <name evidence="2" type="ORF">ACFPXP_10910</name>
</gene>
<protein>
    <recommendedName>
        <fullName evidence="4">LPXTG cell wall anchor domain-containing protein</fullName>
    </recommendedName>
</protein>
<keyword evidence="3" id="KW-1185">Reference proteome</keyword>
<comment type="caution">
    <text evidence="2">The sequence shown here is derived from an EMBL/GenBank/DDBJ whole genome shotgun (WGS) entry which is preliminary data.</text>
</comment>
<dbReference type="EMBL" id="JBHSQV010000142">
    <property type="protein sequence ID" value="MFC5986924.1"/>
    <property type="molecule type" value="Genomic_DNA"/>
</dbReference>
<evidence type="ECO:0000256" key="1">
    <source>
        <dbReference type="SAM" id="Phobius"/>
    </source>
</evidence>
<keyword evidence="1" id="KW-0812">Transmembrane</keyword>
<keyword evidence="1" id="KW-0472">Membrane</keyword>
<name>A0ABW1IQ64_9BACL</name>
<sequence>MRNSNFYLYVLIGLIVLHVIDIMYTAIKDHKVDWGSIITLILIAAVMIASILVNRRKKQAGG</sequence>
<feature type="transmembrane region" description="Helical" evidence="1">
    <location>
        <begin position="7"/>
        <end position="27"/>
    </location>
</feature>
<dbReference type="RefSeq" id="WP_379894230.1">
    <property type="nucleotide sequence ID" value="NZ_CBCSCT010000063.1"/>
</dbReference>